<keyword evidence="2" id="KW-0560">Oxidoreductase</keyword>
<dbReference type="Pfam" id="PF08240">
    <property type="entry name" value="ADH_N"/>
    <property type="match status" value="1"/>
</dbReference>
<dbReference type="InterPro" id="IPR013149">
    <property type="entry name" value="ADH-like_C"/>
</dbReference>
<evidence type="ECO:0000313" key="5">
    <source>
        <dbReference type="Proteomes" id="UP000078316"/>
    </source>
</evidence>
<dbReference type="InterPro" id="IPR047618">
    <property type="entry name" value="QOR-like"/>
</dbReference>
<dbReference type="FunFam" id="3.40.50.720:FF:000053">
    <property type="entry name" value="Quinone oxidoreductase 1"/>
    <property type="match status" value="1"/>
</dbReference>
<organism evidence="4 5">
    <name type="scientific">Methylobacterium platani</name>
    <dbReference type="NCBI Taxonomy" id="427683"/>
    <lineage>
        <taxon>Bacteria</taxon>
        <taxon>Pseudomonadati</taxon>
        <taxon>Pseudomonadota</taxon>
        <taxon>Alphaproteobacteria</taxon>
        <taxon>Hyphomicrobiales</taxon>
        <taxon>Methylobacteriaceae</taxon>
        <taxon>Methylobacterium</taxon>
    </lineage>
</organism>
<keyword evidence="1" id="KW-0521">NADP</keyword>
<dbReference type="GO" id="GO:0035925">
    <property type="term" value="F:mRNA 3'-UTR AU-rich region binding"/>
    <property type="evidence" value="ECO:0007669"/>
    <property type="project" value="TreeGrafter"/>
</dbReference>
<dbReference type="PANTHER" id="PTHR48106">
    <property type="entry name" value="QUINONE OXIDOREDUCTASE PIG3-RELATED"/>
    <property type="match status" value="1"/>
</dbReference>
<dbReference type="Gene3D" id="3.40.50.720">
    <property type="entry name" value="NAD(P)-binding Rossmann-like Domain"/>
    <property type="match status" value="1"/>
</dbReference>
<evidence type="ECO:0000313" key="4">
    <source>
        <dbReference type="EMBL" id="OAS17766.1"/>
    </source>
</evidence>
<accession>A0A179RZH0</accession>
<dbReference type="AlphaFoldDB" id="A0A179RZH0"/>
<dbReference type="InterPro" id="IPR020843">
    <property type="entry name" value="ER"/>
</dbReference>
<dbReference type="RefSeq" id="WP_048435339.1">
    <property type="nucleotide sequence ID" value="NZ_LWHQ01000065.1"/>
</dbReference>
<dbReference type="GO" id="GO:0008270">
    <property type="term" value="F:zinc ion binding"/>
    <property type="evidence" value="ECO:0007669"/>
    <property type="project" value="InterPro"/>
</dbReference>
<name>A0A179RZH0_9HYPH</name>
<dbReference type="SUPFAM" id="SSF50129">
    <property type="entry name" value="GroES-like"/>
    <property type="match status" value="1"/>
</dbReference>
<dbReference type="CDD" id="cd05286">
    <property type="entry name" value="QOR2"/>
    <property type="match status" value="1"/>
</dbReference>
<evidence type="ECO:0000256" key="1">
    <source>
        <dbReference type="ARBA" id="ARBA00022857"/>
    </source>
</evidence>
<dbReference type="GO" id="GO:0005829">
    <property type="term" value="C:cytosol"/>
    <property type="evidence" value="ECO:0007669"/>
    <property type="project" value="TreeGrafter"/>
</dbReference>
<reference evidence="4 5" key="1">
    <citation type="submission" date="2016-04" db="EMBL/GenBank/DDBJ databases">
        <authorList>
            <person name="Evans L.H."/>
            <person name="Alamgir A."/>
            <person name="Owens N."/>
            <person name="Weber N.D."/>
            <person name="Virtaneva K."/>
            <person name="Barbian K."/>
            <person name="Babar A."/>
            <person name="Rosenke K."/>
        </authorList>
    </citation>
    <scope>NUCLEOTIDE SEQUENCE [LARGE SCALE GENOMIC DNA]</scope>
    <source>
        <strain evidence="4 5">PMB02</strain>
    </source>
</reference>
<dbReference type="PROSITE" id="PS01162">
    <property type="entry name" value="QOR_ZETA_CRYSTAL"/>
    <property type="match status" value="1"/>
</dbReference>
<dbReference type="PANTHER" id="PTHR48106:SF13">
    <property type="entry name" value="QUINONE OXIDOREDUCTASE-RELATED"/>
    <property type="match status" value="1"/>
</dbReference>
<sequence length="324" mass="34124">MPKAIRIHEYGGPEVMRYEEVAVGDPGPGQIRVRQSAVGVNFIDIYFRSGLYKAPQLPFTPGNEGAGTVVAVGAGVTGFSPGDRVAYGSAAGTYAEEVVIDAKSVVRVPDGIDDDTAAAMMLKGLTTQYLLRRTYKVQPGDTILFHAAAGGVGLIATQWAKHLGATVIGTVGSQDKVALAREHGCDHVILYRDEDFAARVKEITGGKGCQVVYDGVGKATFPASLDCLKPFGYFVNFGSASGPVEAFDISILGQKGSLYATRPTLFTHTADRATLEEMAADLFAVVESGAVKIPVHTRAKLADAPKVHADLAGRQTTGATVMHP</sequence>
<dbReference type="InterPro" id="IPR013154">
    <property type="entry name" value="ADH-like_N"/>
</dbReference>
<protein>
    <submittedName>
        <fullName evidence="4">Quinone oxidoreductase</fullName>
    </submittedName>
</protein>
<dbReference type="EMBL" id="LWHQ01000065">
    <property type="protein sequence ID" value="OAS17766.1"/>
    <property type="molecule type" value="Genomic_DNA"/>
</dbReference>
<dbReference type="OrthoDB" id="9805883at2"/>
<dbReference type="NCBIfam" id="NF008024">
    <property type="entry name" value="PRK10754.1"/>
    <property type="match status" value="1"/>
</dbReference>
<proteinExistence type="predicted"/>
<dbReference type="Pfam" id="PF00107">
    <property type="entry name" value="ADH_zinc_N"/>
    <property type="match status" value="1"/>
</dbReference>
<dbReference type="InterPro" id="IPR036291">
    <property type="entry name" value="NAD(P)-bd_dom_sf"/>
</dbReference>
<feature type="domain" description="Enoyl reductase (ER)" evidence="3">
    <location>
        <begin position="11"/>
        <end position="322"/>
    </location>
</feature>
<dbReference type="InterPro" id="IPR011032">
    <property type="entry name" value="GroES-like_sf"/>
</dbReference>
<dbReference type="STRING" id="427683.A5481_27280"/>
<evidence type="ECO:0000259" key="3">
    <source>
        <dbReference type="SMART" id="SM00829"/>
    </source>
</evidence>
<dbReference type="GO" id="GO:0003960">
    <property type="term" value="F:quinone reductase (NADPH) activity"/>
    <property type="evidence" value="ECO:0007669"/>
    <property type="project" value="InterPro"/>
</dbReference>
<gene>
    <name evidence="4" type="ORF">A5481_27280</name>
</gene>
<dbReference type="Gene3D" id="3.90.180.10">
    <property type="entry name" value="Medium-chain alcohol dehydrogenases, catalytic domain"/>
    <property type="match status" value="1"/>
</dbReference>
<evidence type="ECO:0000256" key="2">
    <source>
        <dbReference type="ARBA" id="ARBA00023002"/>
    </source>
</evidence>
<comment type="caution">
    <text evidence="4">The sequence shown here is derived from an EMBL/GenBank/DDBJ whole genome shotgun (WGS) entry which is preliminary data.</text>
</comment>
<dbReference type="SUPFAM" id="SSF51735">
    <property type="entry name" value="NAD(P)-binding Rossmann-fold domains"/>
    <property type="match status" value="1"/>
</dbReference>
<dbReference type="SMART" id="SM00829">
    <property type="entry name" value="PKS_ER"/>
    <property type="match status" value="1"/>
</dbReference>
<dbReference type="Proteomes" id="UP000078316">
    <property type="component" value="Unassembled WGS sequence"/>
</dbReference>
<dbReference type="GO" id="GO:0070402">
    <property type="term" value="F:NADPH binding"/>
    <property type="evidence" value="ECO:0007669"/>
    <property type="project" value="TreeGrafter"/>
</dbReference>
<dbReference type="InterPro" id="IPR002364">
    <property type="entry name" value="Quin_OxRdtase/zeta-crystal_CS"/>
</dbReference>